<sequence length="64" mass="7310">MTEQQEAAPAAERTEWDTDALREDFEVLAFLAPLVVVRRRADGVEGTLEFEHAPRRYFNFKAAA</sequence>
<evidence type="ECO:0000313" key="1">
    <source>
        <dbReference type="EMBL" id="WKW87104.1"/>
    </source>
</evidence>
<accession>A0ACD4UHV6</accession>
<reference evidence="1" key="1">
    <citation type="submission" date="2023-06" db="EMBL/GenBank/DDBJ databases">
        <authorList>
            <person name="Byrum C.A."/>
            <person name="Fullante V.A."/>
            <person name="Ghosh G."/>
            <person name="Ivey A.L."/>
            <person name="Joby C.P."/>
            <person name="Johnson E."/>
            <person name="Kamil H.A."/>
            <person name="Martinez L."/>
            <person name="Tutelo G.A."/>
            <person name="Wilson D."/>
            <person name="Ziegler A.J."/>
            <person name="Garlena R.A."/>
            <person name="Russell D.A."/>
            <person name="Jacobs-Sera D."/>
            <person name="Hatfull G.F."/>
        </authorList>
    </citation>
    <scope>NUCLEOTIDE SEQUENCE</scope>
</reference>
<name>A0ACD4UHV6_9CAUD</name>
<evidence type="ECO:0000313" key="2">
    <source>
        <dbReference type="Proteomes" id="UP001654554"/>
    </source>
</evidence>
<organism evidence="1 2">
    <name type="scientific">Microbacterium phage Nicole72</name>
    <dbReference type="NCBI Taxonomy" id="3062838"/>
    <lineage>
        <taxon>Viruses</taxon>
        <taxon>Duplodnaviria</taxon>
        <taxon>Heunggongvirae</taxon>
        <taxon>Uroviricota</taxon>
        <taxon>Caudoviricetes</taxon>
        <taxon>Hodgkinviridae</taxon>
        <taxon>Meganvirus</taxon>
        <taxon>Meganvirus nichole72</taxon>
    </lineage>
</organism>
<protein>
    <submittedName>
        <fullName evidence="1">Uncharacterized protein</fullName>
    </submittedName>
</protein>
<gene>
    <name evidence="1" type="primary">67</name>
    <name evidence="1" type="ORF">SEA_NICOLE72_67</name>
</gene>
<proteinExistence type="predicted"/>
<keyword evidence="2" id="KW-1185">Reference proteome</keyword>
<dbReference type="Proteomes" id="UP001654554">
    <property type="component" value="Segment"/>
</dbReference>
<dbReference type="EMBL" id="OR159674">
    <property type="protein sequence ID" value="WKW87104.1"/>
    <property type="molecule type" value="Genomic_DNA"/>
</dbReference>